<evidence type="ECO:0000313" key="10">
    <source>
        <dbReference type="Proteomes" id="UP000694865"/>
    </source>
</evidence>
<keyword evidence="5" id="KW-0963">Cytoplasm</keyword>
<feature type="region of interest" description="Disordered" evidence="9">
    <location>
        <begin position="215"/>
        <end position="246"/>
    </location>
</feature>
<comment type="similarity">
    <text evidence="3">Belongs to the SVBP family.</text>
</comment>
<evidence type="ECO:0000256" key="4">
    <source>
        <dbReference type="ARBA" id="ARBA00018251"/>
    </source>
</evidence>
<sequence length="479" mass="53576">MSAFILGLNNRNLGSANSQGVGPTALAPTICRAPVVEHKFNERRSSSNLSQRSVFQLINNTKKLDQQPTCLPQIVSNPTLDHTETRNISVSHQRQGVCLPTFSLSHAPCPSAKRRQDEPIRTSIESTLVKTAVLLEGVHIENSTDLSQSLSSQESSLPADLVEDSGFCSRRSGNGLTPPTQEDDIAINNSTEESIETPSPLVAERSLVKVTRHKSRSKIRCFNRNGKKSRARSSRPRKKSAQSRKHPINCRTVIKATNIAETPRVEISELTDTDCPVDVSMCLGGQVADIKKPSPTRKSKYGNQLQSIQQATLIYGQQLPRVTKACSFHGVNVSANSLILKSGTGEWKLDDYHVTRVYLSQKQSGVIKECGNVYPCAPPATPTVEQQQKYEYVPCMSDIRSQRAVKSRLTDMQMVEKKKKEKRKEEAKRAEIQKQRDNIAEQRQRQRLEIYALNKVMTQFENDNFRKFCAMQLNQEKSG</sequence>
<keyword evidence="7" id="KW-0175">Coiled coil</keyword>
<evidence type="ECO:0000256" key="2">
    <source>
        <dbReference type="ARBA" id="ARBA00004613"/>
    </source>
</evidence>
<keyword evidence="6" id="KW-0964">Secreted</keyword>
<dbReference type="InterPro" id="IPR031378">
    <property type="entry name" value="SVBP"/>
</dbReference>
<proteinExistence type="inferred from homology"/>
<evidence type="ECO:0000256" key="8">
    <source>
        <dbReference type="ARBA" id="ARBA00023212"/>
    </source>
</evidence>
<accession>A0ABM0GJE6</accession>
<dbReference type="GeneID" id="100372709"/>
<protein>
    <recommendedName>
        <fullName evidence="4">Small vasohibin-binding protein</fullName>
    </recommendedName>
</protein>
<dbReference type="PANTHER" id="PTHR34762">
    <property type="entry name" value="SMALL VASOHIBIN-BINDING PROTEIN"/>
    <property type="match status" value="1"/>
</dbReference>
<keyword evidence="8" id="KW-0206">Cytoskeleton</keyword>
<feature type="region of interest" description="Disordered" evidence="9">
    <location>
        <begin position="414"/>
        <end position="439"/>
    </location>
</feature>
<evidence type="ECO:0000256" key="9">
    <source>
        <dbReference type="SAM" id="MobiDB-lite"/>
    </source>
</evidence>
<evidence type="ECO:0000256" key="5">
    <source>
        <dbReference type="ARBA" id="ARBA00022490"/>
    </source>
</evidence>
<evidence type="ECO:0000256" key="6">
    <source>
        <dbReference type="ARBA" id="ARBA00022525"/>
    </source>
</evidence>
<dbReference type="Proteomes" id="UP000694865">
    <property type="component" value="Unplaced"/>
</dbReference>
<comment type="subcellular location">
    <subcellularLocation>
        <location evidence="1">Cytoplasm</location>
        <location evidence="1">Cytoskeleton</location>
    </subcellularLocation>
    <subcellularLocation>
        <location evidence="2">Secreted</location>
    </subcellularLocation>
</comment>
<evidence type="ECO:0000256" key="1">
    <source>
        <dbReference type="ARBA" id="ARBA00004245"/>
    </source>
</evidence>
<evidence type="ECO:0000256" key="7">
    <source>
        <dbReference type="ARBA" id="ARBA00023054"/>
    </source>
</evidence>
<dbReference type="PANTHER" id="PTHR34762:SF1">
    <property type="entry name" value="SMALL VASOHIBIN-BINDING PROTEIN"/>
    <property type="match status" value="1"/>
</dbReference>
<name>A0ABM0GJE6_SACKO</name>
<dbReference type="Pfam" id="PF15674">
    <property type="entry name" value="CCDC23"/>
    <property type="match status" value="1"/>
</dbReference>
<keyword evidence="10" id="KW-1185">Reference proteome</keyword>
<organism evidence="10 11">
    <name type="scientific">Saccoglossus kowalevskii</name>
    <name type="common">Acorn worm</name>
    <dbReference type="NCBI Taxonomy" id="10224"/>
    <lineage>
        <taxon>Eukaryota</taxon>
        <taxon>Metazoa</taxon>
        <taxon>Hemichordata</taxon>
        <taxon>Enteropneusta</taxon>
        <taxon>Harrimaniidae</taxon>
        <taxon>Saccoglossus</taxon>
    </lineage>
</organism>
<dbReference type="RefSeq" id="XP_002731167.1">
    <property type="nucleotide sequence ID" value="XM_002731121.2"/>
</dbReference>
<evidence type="ECO:0000256" key="3">
    <source>
        <dbReference type="ARBA" id="ARBA00006072"/>
    </source>
</evidence>
<gene>
    <name evidence="11" type="primary">LOC100372709</name>
</gene>
<reference evidence="11" key="1">
    <citation type="submission" date="2025-08" db="UniProtKB">
        <authorList>
            <consortium name="RefSeq"/>
        </authorList>
    </citation>
    <scope>IDENTIFICATION</scope>
    <source>
        <tissue evidence="11">Testes</tissue>
    </source>
</reference>
<evidence type="ECO:0000313" key="11">
    <source>
        <dbReference type="RefSeq" id="XP_002731167.1"/>
    </source>
</evidence>